<reference evidence="6" key="1">
    <citation type="journal article" date="2021" name="Genome Biol. Evol.">
        <title>A High-Quality Reference Genome for a Parasitic Bivalve with Doubly Uniparental Inheritance (Bivalvia: Unionida).</title>
        <authorList>
            <person name="Smith C.H."/>
        </authorList>
    </citation>
    <scope>NUCLEOTIDE SEQUENCE</scope>
    <source>
        <strain evidence="6">CHS0354</strain>
    </source>
</reference>
<evidence type="ECO:0000259" key="5">
    <source>
        <dbReference type="PROSITE" id="PS51635"/>
    </source>
</evidence>
<proteinExistence type="predicted"/>
<reference evidence="6" key="3">
    <citation type="submission" date="2023-05" db="EMBL/GenBank/DDBJ databases">
        <authorList>
            <person name="Smith C.H."/>
        </authorList>
    </citation>
    <scope>NUCLEOTIDE SEQUENCE</scope>
    <source>
        <strain evidence="6">CHS0354</strain>
        <tissue evidence="6">Mantle</tissue>
    </source>
</reference>
<dbReference type="GO" id="GO:0006631">
    <property type="term" value="P:fatty acid metabolic process"/>
    <property type="evidence" value="ECO:0007669"/>
    <property type="project" value="TreeGrafter"/>
</dbReference>
<dbReference type="EMBL" id="JAEAOA010000085">
    <property type="protein sequence ID" value="KAK3605074.1"/>
    <property type="molecule type" value="Genomic_DNA"/>
</dbReference>
<dbReference type="Pfam" id="PF01734">
    <property type="entry name" value="Patatin"/>
    <property type="match status" value="1"/>
</dbReference>
<feature type="active site" description="Nucleophile" evidence="4">
    <location>
        <position position="63"/>
    </location>
</feature>
<feature type="short sequence motif" description="DGA/G" evidence="4">
    <location>
        <begin position="198"/>
        <end position="200"/>
    </location>
</feature>
<dbReference type="Gene3D" id="3.40.1090.10">
    <property type="entry name" value="Cytosolic phospholipase A2 catalytic domain"/>
    <property type="match status" value="1"/>
</dbReference>
<dbReference type="SUPFAM" id="SSF52151">
    <property type="entry name" value="FabD/lysophospholipase-like"/>
    <property type="match status" value="1"/>
</dbReference>
<dbReference type="InterPro" id="IPR016035">
    <property type="entry name" value="Acyl_Trfase/lysoPLipase"/>
</dbReference>
<protein>
    <recommendedName>
        <fullName evidence="5">PNPLA domain-containing protein</fullName>
    </recommendedName>
</protein>
<evidence type="ECO:0000256" key="4">
    <source>
        <dbReference type="PROSITE-ProRule" id="PRU01161"/>
    </source>
</evidence>
<reference evidence="6" key="2">
    <citation type="journal article" date="2021" name="Genome Biol. Evol.">
        <title>Developing a high-quality reference genome for a parasitic bivalve with doubly uniparental inheritance (Bivalvia: Unionida).</title>
        <authorList>
            <person name="Smith C.H."/>
        </authorList>
    </citation>
    <scope>NUCLEOTIDE SEQUENCE</scope>
    <source>
        <strain evidence="6">CHS0354</strain>
        <tissue evidence="6">Mantle</tissue>
    </source>
</reference>
<keyword evidence="3 4" id="KW-0443">Lipid metabolism</keyword>
<feature type="short sequence motif" description="GXSXG" evidence="4">
    <location>
        <begin position="61"/>
        <end position="65"/>
    </location>
</feature>
<feature type="active site" description="Proton acceptor" evidence="4">
    <location>
        <position position="198"/>
    </location>
</feature>
<keyword evidence="1 4" id="KW-0378">Hydrolase</keyword>
<feature type="domain" description="PNPLA" evidence="5">
    <location>
        <begin position="19"/>
        <end position="212"/>
    </location>
</feature>
<keyword evidence="7" id="KW-1185">Reference proteome</keyword>
<name>A0AAE0T843_9BIVA</name>
<dbReference type="PANTHER" id="PTHR24185:SF1">
    <property type="entry name" value="CALCIUM-INDEPENDENT PHOSPHOLIPASE A2-GAMMA"/>
    <property type="match status" value="1"/>
</dbReference>
<feature type="short sequence motif" description="GXGXXG" evidence="4">
    <location>
        <begin position="23"/>
        <end position="28"/>
    </location>
</feature>
<evidence type="ECO:0000313" key="6">
    <source>
        <dbReference type="EMBL" id="KAK3605074.1"/>
    </source>
</evidence>
<gene>
    <name evidence="6" type="ORF">CHS0354_000740</name>
</gene>
<dbReference type="AlphaFoldDB" id="A0AAE0T843"/>
<organism evidence="6 7">
    <name type="scientific">Potamilus streckersoni</name>
    <dbReference type="NCBI Taxonomy" id="2493646"/>
    <lineage>
        <taxon>Eukaryota</taxon>
        <taxon>Metazoa</taxon>
        <taxon>Spiralia</taxon>
        <taxon>Lophotrochozoa</taxon>
        <taxon>Mollusca</taxon>
        <taxon>Bivalvia</taxon>
        <taxon>Autobranchia</taxon>
        <taxon>Heteroconchia</taxon>
        <taxon>Palaeoheterodonta</taxon>
        <taxon>Unionida</taxon>
        <taxon>Unionoidea</taxon>
        <taxon>Unionidae</taxon>
        <taxon>Ambleminae</taxon>
        <taxon>Lampsilini</taxon>
        <taxon>Potamilus</taxon>
    </lineage>
</organism>
<dbReference type="InterPro" id="IPR002641">
    <property type="entry name" value="PNPLA_dom"/>
</dbReference>
<dbReference type="GO" id="GO:0016042">
    <property type="term" value="P:lipid catabolic process"/>
    <property type="evidence" value="ECO:0007669"/>
    <property type="project" value="UniProtKB-UniRule"/>
</dbReference>
<dbReference type="Proteomes" id="UP001195483">
    <property type="component" value="Unassembled WGS sequence"/>
</dbReference>
<comment type="caution">
    <text evidence="6">The sequence shown here is derived from an EMBL/GenBank/DDBJ whole genome shotgun (WGS) entry which is preliminary data.</text>
</comment>
<accession>A0AAE0T843</accession>
<dbReference type="PANTHER" id="PTHR24185">
    <property type="entry name" value="CALCIUM-INDEPENDENT PHOSPHOLIPASE A2-GAMMA"/>
    <property type="match status" value="1"/>
</dbReference>
<sequence>MASQLIEKLSSNTTPKKILSLDGGGVRGILTLGILKEIETLIKEKYGEKTSLGDYYDLMCGTSTGAIIASGLAIGKKIFGKGRKYKLIPRDWTSIRAFFIENYSSTILESYLENKFRDITLGDDSHIKCGLTINTKRADTHSLWVVTNHPNGKYFEANAHLKLWELCRASSAAPYYFKPKILQFKRRNLQSFDATFIDGGVSLANNPAWISFLVATIGTFGFNWNTGTNNLLITSIGTGYSEKKENPEKLAALKALSWAPKLSDLIMTDALKMDQILLGGIGKNIGSNHVIDNQLNDPAFPPQFHIKEQLFNYERHNVTLKKSQLDELGFNLTEETIDSLKELDYYENMNLLYNIGRKYASTATFNMG</sequence>
<dbReference type="GO" id="GO:0004620">
    <property type="term" value="F:phospholipase activity"/>
    <property type="evidence" value="ECO:0007669"/>
    <property type="project" value="TreeGrafter"/>
</dbReference>
<dbReference type="GO" id="GO:0016020">
    <property type="term" value="C:membrane"/>
    <property type="evidence" value="ECO:0007669"/>
    <property type="project" value="TreeGrafter"/>
</dbReference>
<evidence type="ECO:0000256" key="2">
    <source>
        <dbReference type="ARBA" id="ARBA00022963"/>
    </source>
</evidence>
<evidence type="ECO:0000256" key="1">
    <source>
        <dbReference type="ARBA" id="ARBA00022801"/>
    </source>
</evidence>
<dbReference type="PROSITE" id="PS51635">
    <property type="entry name" value="PNPLA"/>
    <property type="match status" value="1"/>
</dbReference>
<evidence type="ECO:0000256" key="3">
    <source>
        <dbReference type="ARBA" id="ARBA00023098"/>
    </source>
</evidence>
<keyword evidence="2 4" id="KW-0442">Lipid degradation</keyword>
<evidence type="ECO:0000313" key="7">
    <source>
        <dbReference type="Proteomes" id="UP001195483"/>
    </source>
</evidence>